<dbReference type="Proteomes" id="UP000291613">
    <property type="component" value="Unassembled WGS sequence"/>
</dbReference>
<accession>A0A4Q9GLN8</accession>
<organism evidence="2 3">
    <name type="scientific">Hansschlegelia quercus</name>
    <dbReference type="NCBI Taxonomy" id="2528245"/>
    <lineage>
        <taxon>Bacteria</taxon>
        <taxon>Pseudomonadati</taxon>
        <taxon>Pseudomonadota</taxon>
        <taxon>Alphaproteobacteria</taxon>
        <taxon>Hyphomicrobiales</taxon>
        <taxon>Methylopilaceae</taxon>
        <taxon>Hansschlegelia</taxon>
    </lineage>
</organism>
<protein>
    <submittedName>
        <fullName evidence="2">Uncharacterized protein</fullName>
    </submittedName>
</protein>
<evidence type="ECO:0000256" key="1">
    <source>
        <dbReference type="SAM" id="Phobius"/>
    </source>
</evidence>
<evidence type="ECO:0000313" key="3">
    <source>
        <dbReference type="Proteomes" id="UP000291613"/>
    </source>
</evidence>
<keyword evidence="1" id="KW-0472">Membrane</keyword>
<keyword evidence="1" id="KW-0812">Transmembrane</keyword>
<keyword evidence="1" id="KW-1133">Transmembrane helix</keyword>
<feature type="transmembrane region" description="Helical" evidence="1">
    <location>
        <begin position="7"/>
        <end position="29"/>
    </location>
</feature>
<gene>
    <name evidence="2" type="ORF">EYR15_03420</name>
</gene>
<keyword evidence="3" id="KW-1185">Reference proteome</keyword>
<dbReference type="EMBL" id="SIUB01000001">
    <property type="protein sequence ID" value="TBN55198.1"/>
    <property type="molecule type" value="Genomic_DNA"/>
</dbReference>
<sequence>MANCLNCVVIASALGLFIGGLAAVLQLMSSPNRASYPASRLMLDASRHGALYGAIFLAMLGASETAVALVAAN</sequence>
<dbReference type="RefSeq" id="WP_131001449.1">
    <property type="nucleotide sequence ID" value="NZ_JBHSZR010000002.1"/>
</dbReference>
<dbReference type="AlphaFoldDB" id="A0A4Q9GLN8"/>
<feature type="transmembrane region" description="Helical" evidence="1">
    <location>
        <begin position="49"/>
        <end position="72"/>
    </location>
</feature>
<reference evidence="2 3" key="1">
    <citation type="submission" date="2019-02" db="EMBL/GenBank/DDBJ databases">
        <title>Hansschlegelia quercus sp. nov., a novel methylotrophic bacterium from buds of oak (Quercus robur L.).</title>
        <authorList>
            <person name="Agafonova N.V."/>
            <person name="Kaparullina E.N."/>
            <person name="Grouzdev D.S."/>
            <person name="Doronina N.V."/>
        </authorList>
    </citation>
    <scope>NUCLEOTIDE SEQUENCE [LARGE SCALE GENOMIC DNA]</scope>
    <source>
        <strain evidence="2 3">Dub</strain>
    </source>
</reference>
<name>A0A4Q9GLN8_9HYPH</name>
<comment type="caution">
    <text evidence="2">The sequence shown here is derived from an EMBL/GenBank/DDBJ whole genome shotgun (WGS) entry which is preliminary data.</text>
</comment>
<proteinExistence type="predicted"/>
<evidence type="ECO:0000313" key="2">
    <source>
        <dbReference type="EMBL" id="TBN55198.1"/>
    </source>
</evidence>